<gene>
    <name evidence="2" type="ORF">K504DRAFT_459258</name>
</gene>
<protein>
    <recommendedName>
        <fullName evidence="4">Nuclear pore assembly and biogenesis-domain-containing protein</fullName>
    </recommendedName>
</protein>
<feature type="transmembrane region" description="Helical" evidence="1">
    <location>
        <begin position="54"/>
        <end position="71"/>
    </location>
</feature>
<evidence type="ECO:0000256" key="1">
    <source>
        <dbReference type="SAM" id="Phobius"/>
    </source>
</evidence>
<dbReference type="OrthoDB" id="3559694at2759"/>
<sequence>MEMIQEYLPLLTSSIPPALLNPLITVLSTLFGVVKFLQTHLTPLIQDAVAKPDLTSILVLVAILFVSFKILGMAYRAVMFWVTLALRLAVWGVVGLVGFWIYTRGLDGFTEDVQDWAQYWSGEYDRYSSEVKRFQKQQEGKIRSKTG</sequence>
<feature type="transmembrane region" description="Helical" evidence="1">
    <location>
        <begin position="78"/>
        <end position="102"/>
    </location>
</feature>
<evidence type="ECO:0000313" key="3">
    <source>
        <dbReference type="Proteomes" id="UP000799428"/>
    </source>
</evidence>
<accession>A0A6G1K381</accession>
<name>A0A6G1K381_9PLEO</name>
<dbReference type="InterPro" id="IPR024316">
    <property type="entry name" value="APQ12"/>
</dbReference>
<evidence type="ECO:0008006" key="4">
    <source>
        <dbReference type="Google" id="ProtNLM"/>
    </source>
</evidence>
<reference evidence="2" key="1">
    <citation type="journal article" date="2020" name="Stud. Mycol.">
        <title>101 Dothideomycetes genomes: a test case for predicting lifestyles and emergence of pathogens.</title>
        <authorList>
            <person name="Haridas S."/>
            <person name="Albert R."/>
            <person name="Binder M."/>
            <person name="Bloem J."/>
            <person name="Labutti K."/>
            <person name="Salamov A."/>
            <person name="Andreopoulos B."/>
            <person name="Baker S."/>
            <person name="Barry K."/>
            <person name="Bills G."/>
            <person name="Bluhm B."/>
            <person name="Cannon C."/>
            <person name="Castanera R."/>
            <person name="Culley D."/>
            <person name="Daum C."/>
            <person name="Ezra D."/>
            <person name="Gonzalez J."/>
            <person name="Henrissat B."/>
            <person name="Kuo A."/>
            <person name="Liang C."/>
            <person name="Lipzen A."/>
            <person name="Lutzoni F."/>
            <person name="Magnuson J."/>
            <person name="Mondo S."/>
            <person name="Nolan M."/>
            <person name="Ohm R."/>
            <person name="Pangilinan J."/>
            <person name="Park H.-J."/>
            <person name="Ramirez L."/>
            <person name="Alfaro M."/>
            <person name="Sun H."/>
            <person name="Tritt A."/>
            <person name="Yoshinaga Y."/>
            <person name="Zwiers L.-H."/>
            <person name="Turgeon B."/>
            <person name="Goodwin S."/>
            <person name="Spatafora J."/>
            <person name="Crous P."/>
            <person name="Grigoriev I."/>
        </authorList>
    </citation>
    <scope>NUCLEOTIDE SEQUENCE</scope>
    <source>
        <strain evidence="2">CBS 279.74</strain>
    </source>
</reference>
<dbReference type="EMBL" id="MU005775">
    <property type="protein sequence ID" value="KAF2706837.1"/>
    <property type="molecule type" value="Genomic_DNA"/>
</dbReference>
<dbReference type="Pfam" id="PF12716">
    <property type="entry name" value="Apq12"/>
    <property type="match status" value="1"/>
</dbReference>
<feature type="transmembrane region" description="Helical" evidence="1">
    <location>
        <begin position="7"/>
        <end position="34"/>
    </location>
</feature>
<evidence type="ECO:0000313" key="2">
    <source>
        <dbReference type="EMBL" id="KAF2706837.1"/>
    </source>
</evidence>
<dbReference type="Proteomes" id="UP000799428">
    <property type="component" value="Unassembled WGS sequence"/>
</dbReference>
<organism evidence="2 3">
    <name type="scientific">Pleomassaria siparia CBS 279.74</name>
    <dbReference type="NCBI Taxonomy" id="1314801"/>
    <lineage>
        <taxon>Eukaryota</taxon>
        <taxon>Fungi</taxon>
        <taxon>Dikarya</taxon>
        <taxon>Ascomycota</taxon>
        <taxon>Pezizomycotina</taxon>
        <taxon>Dothideomycetes</taxon>
        <taxon>Pleosporomycetidae</taxon>
        <taxon>Pleosporales</taxon>
        <taxon>Pleomassariaceae</taxon>
        <taxon>Pleomassaria</taxon>
    </lineage>
</organism>
<keyword evidence="3" id="KW-1185">Reference proteome</keyword>
<keyword evidence="1" id="KW-1133">Transmembrane helix</keyword>
<dbReference type="AlphaFoldDB" id="A0A6G1K381"/>
<proteinExistence type="predicted"/>
<keyword evidence="1" id="KW-0812">Transmembrane</keyword>
<keyword evidence="1" id="KW-0472">Membrane</keyword>